<dbReference type="EMBL" id="JPKZ01022846">
    <property type="protein sequence ID" value="KHN70984.1"/>
    <property type="molecule type" value="Genomic_DNA"/>
</dbReference>
<accession>A0A0B2UNW9</accession>
<feature type="non-terminal residue" evidence="2">
    <location>
        <position position="131"/>
    </location>
</feature>
<dbReference type="AlphaFoldDB" id="A0A0B2UNW9"/>
<dbReference type="Proteomes" id="UP000031036">
    <property type="component" value="Unassembled WGS sequence"/>
</dbReference>
<protein>
    <submittedName>
        <fullName evidence="2">Uncharacterized protein</fullName>
    </submittedName>
</protein>
<keyword evidence="1" id="KW-1133">Transmembrane helix</keyword>
<keyword evidence="3" id="KW-1185">Reference proteome</keyword>
<evidence type="ECO:0000313" key="2">
    <source>
        <dbReference type="EMBL" id="KHN70984.1"/>
    </source>
</evidence>
<sequence>MHMLSQTYRFPIASLSSVVVITPSTFVVRLPQWKRNRMKRSCGRRRRTVKRKILQMALLASEFSDIHVTHFSGSHVPSLCVEYDVLLARSPTAVCGKQEWNGCTVMSSAELPQRCFAQELVYNLFSPTAYI</sequence>
<evidence type="ECO:0000313" key="3">
    <source>
        <dbReference type="Proteomes" id="UP000031036"/>
    </source>
</evidence>
<gene>
    <name evidence="2" type="ORF">Tcan_01777</name>
</gene>
<keyword evidence="1" id="KW-0472">Membrane</keyword>
<reference evidence="2 3" key="1">
    <citation type="submission" date="2014-11" db="EMBL/GenBank/DDBJ databases">
        <title>Genetic blueprint of the zoonotic pathogen Toxocara canis.</title>
        <authorList>
            <person name="Zhu X.-Q."/>
            <person name="Korhonen P.K."/>
            <person name="Cai H."/>
            <person name="Young N.D."/>
            <person name="Nejsum P."/>
            <person name="von Samson-Himmelstjerna G."/>
            <person name="Boag P.R."/>
            <person name="Tan P."/>
            <person name="Li Q."/>
            <person name="Min J."/>
            <person name="Yang Y."/>
            <person name="Wang X."/>
            <person name="Fang X."/>
            <person name="Hall R.S."/>
            <person name="Hofmann A."/>
            <person name="Sternberg P.W."/>
            <person name="Jex A.R."/>
            <person name="Gasser R.B."/>
        </authorList>
    </citation>
    <scope>NUCLEOTIDE SEQUENCE [LARGE SCALE GENOMIC DNA]</scope>
    <source>
        <strain evidence="2">PN_DK_2014</strain>
    </source>
</reference>
<organism evidence="2 3">
    <name type="scientific">Toxocara canis</name>
    <name type="common">Canine roundworm</name>
    <dbReference type="NCBI Taxonomy" id="6265"/>
    <lineage>
        <taxon>Eukaryota</taxon>
        <taxon>Metazoa</taxon>
        <taxon>Ecdysozoa</taxon>
        <taxon>Nematoda</taxon>
        <taxon>Chromadorea</taxon>
        <taxon>Rhabditida</taxon>
        <taxon>Spirurina</taxon>
        <taxon>Ascaridomorpha</taxon>
        <taxon>Ascaridoidea</taxon>
        <taxon>Toxocaridae</taxon>
        <taxon>Toxocara</taxon>
    </lineage>
</organism>
<keyword evidence="1" id="KW-0812">Transmembrane</keyword>
<feature type="transmembrane region" description="Helical" evidence="1">
    <location>
        <begin position="12"/>
        <end position="30"/>
    </location>
</feature>
<proteinExistence type="predicted"/>
<name>A0A0B2UNW9_TOXCA</name>
<evidence type="ECO:0000256" key="1">
    <source>
        <dbReference type="SAM" id="Phobius"/>
    </source>
</evidence>
<comment type="caution">
    <text evidence="2">The sequence shown here is derived from an EMBL/GenBank/DDBJ whole genome shotgun (WGS) entry which is preliminary data.</text>
</comment>